<gene>
    <name evidence="1" type="ORF">BET01_18125</name>
</gene>
<evidence type="ECO:0000313" key="2">
    <source>
        <dbReference type="Proteomes" id="UP000284277"/>
    </source>
</evidence>
<organism evidence="1 2">
    <name type="scientific">Lacrimispora algidixylanolytica</name>
    <dbReference type="NCBI Taxonomy" id="94868"/>
    <lineage>
        <taxon>Bacteria</taxon>
        <taxon>Bacillati</taxon>
        <taxon>Bacillota</taxon>
        <taxon>Clostridia</taxon>
        <taxon>Lachnospirales</taxon>
        <taxon>Lachnospiraceae</taxon>
        <taxon>Lacrimispora</taxon>
    </lineage>
</organism>
<proteinExistence type="predicted"/>
<protein>
    <submittedName>
        <fullName evidence="1">Uncharacterized protein</fullName>
    </submittedName>
</protein>
<name>A0A419T462_9FIRM</name>
<dbReference type="EMBL" id="MCIA01000013">
    <property type="protein sequence ID" value="RKD32203.1"/>
    <property type="molecule type" value="Genomic_DNA"/>
</dbReference>
<sequence length="208" mass="23510">MSYSEYPQSKFPEIICDLPNMQDASSTLRPIIDQYNEAWMNNDTDKMTALIKQYPNLTKSLFNADKFNVLLDGVKATQKFFKDEVDEMVLTVAQKTVGINDSAEGEDKKRNAYSAKKTDYLTGVTIANNVEIPVSAWGENLTYTYSSDKILENDRVNVFFNSDSMFHAAKAFIVVKENTGEGNFVLKANKLPKSTLTIREIEVMRKDG</sequence>
<dbReference type="OrthoDB" id="1901029at2"/>
<dbReference type="AlphaFoldDB" id="A0A419T462"/>
<dbReference type="RefSeq" id="WP_120196597.1">
    <property type="nucleotide sequence ID" value="NZ_MCIA01000013.1"/>
</dbReference>
<keyword evidence="2" id="KW-1185">Reference proteome</keyword>
<reference evidence="1 2" key="1">
    <citation type="submission" date="2016-08" db="EMBL/GenBank/DDBJ databases">
        <title>A new outlook on sporulation: Clostridium algidixylanolyticum.</title>
        <authorList>
            <person name="Poppleton D.I."/>
            <person name="Gribaldo S."/>
        </authorList>
    </citation>
    <scope>NUCLEOTIDE SEQUENCE [LARGE SCALE GENOMIC DNA]</scope>
    <source>
        <strain evidence="1 2">SPL73</strain>
    </source>
</reference>
<evidence type="ECO:0000313" key="1">
    <source>
        <dbReference type="EMBL" id="RKD32203.1"/>
    </source>
</evidence>
<accession>A0A419T462</accession>
<comment type="caution">
    <text evidence="1">The sequence shown here is derived from an EMBL/GenBank/DDBJ whole genome shotgun (WGS) entry which is preliminary data.</text>
</comment>
<dbReference type="Proteomes" id="UP000284277">
    <property type="component" value="Unassembled WGS sequence"/>
</dbReference>